<sequence>MIGLAADPARAGNILLVRAPRRRGHAVFGWLVPIGLGLAVVVSVLVAVLLWSRSPVAALGGAICTLLFLMFLTLLPGAPLEQRRRSGRDDSVGLPMAELSAEGVRARYRVPTLGERRTGQPADPAYDAAVAWTDVTGWRYGQDPLGQRVIVIEVTDPAAVVLRRADPLLRSYLDRLVRQVGSLVVVRAPIAGPDQERAVVERLAAQGVPRTDG</sequence>
<protein>
    <submittedName>
        <fullName evidence="2">Uncharacterized protein</fullName>
    </submittedName>
</protein>
<proteinExistence type="predicted"/>
<keyword evidence="3" id="KW-1185">Reference proteome</keyword>
<reference evidence="3" key="1">
    <citation type="submission" date="2018-05" db="EMBL/GenBank/DDBJ databases">
        <title>Micromonospora globispora sp. nov. and Micromonospora rugosa sp. nov., isolated from marine sediment.</title>
        <authorList>
            <person name="Carro L."/>
            <person name="Aysel V."/>
            <person name="Cetin D."/>
            <person name="Igual J.M."/>
            <person name="Klenk H.-P."/>
            <person name="Trujillo M.E."/>
            <person name="Sahin N."/>
        </authorList>
    </citation>
    <scope>NUCLEOTIDE SEQUENCE [LARGE SCALE GENOMIC DNA]</scope>
    <source>
        <strain evidence="3">S2904</strain>
    </source>
</reference>
<gene>
    <name evidence="2" type="ORF">DLJ46_24110</name>
</gene>
<keyword evidence="1" id="KW-1133">Transmembrane helix</keyword>
<feature type="transmembrane region" description="Helical" evidence="1">
    <location>
        <begin position="27"/>
        <end position="51"/>
    </location>
</feature>
<evidence type="ECO:0000313" key="3">
    <source>
        <dbReference type="Proteomes" id="UP000245683"/>
    </source>
</evidence>
<accession>A0A317JVS9</accession>
<keyword evidence="1" id="KW-0812">Transmembrane</keyword>
<organism evidence="2 3">
    <name type="scientific">Micromonospora globispora</name>
    <dbReference type="NCBI Taxonomy" id="1450148"/>
    <lineage>
        <taxon>Bacteria</taxon>
        <taxon>Bacillati</taxon>
        <taxon>Actinomycetota</taxon>
        <taxon>Actinomycetes</taxon>
        <taxon>Micromonosporales</taxon>
        <taxon>Micromonosporaceae</taxon>
        <taxon>Micromonospora</taxon>
    </lineage>
</organism>
<dbReference type="Proteomes" id="UP000245683">
    <property type="component" value="Unassembled WGS sequence"/>
</dbReference>
<dbReference type="EMBL" id="QGSV01000287">
    <property type="protein sequence ID" value="PWU44775.1"/>
    <property type="molecule type" value="Genomic_DNA"/>
</dbReference>
<evidence type="ECO:0000256" key="1">
    <source>
        <dbReference type="SAM" id="Phobius"/>
    </source>
</evidence>
<evidence type="ECO:0000313" key="2">
    <source>
        <dbReference type="EMBL" id="PWU44775.1"/>
    </source>
</evidence>
<keyword evidence="1" id="KW-0472">Membrane</keyword>
<feature type="transmembrane region" description="Helical" evidence="1">
    <location>
        <begin position="57"/>
        <end position="78"/>
    </location>
</feature>
<dbReference type="OrthoDB" id="3361661at2"/>
<name>A0A317JVS9_9ACTN</name>
<comment type="caution">
    <text evidence="2">The sequence shown here is derived from an EMBL/GenBank/DDBJ whole genome shotgun (WGS) entry which is preliminary data.</text>
</comment>
<dbReference type="RefSeq" id="WP_109946868.1">
    <property type="nucleotide sequence ID" value="NZ_QGSV01000287.1"/>
</dbReference>
<dbReference type="AlphaFoldDB" id="A0A317JVS9"/>